<reference evidence="2 3" key="1">
    <citation type="journal article" date="2016" name="Genome Biol. Evol.">
        <title>Divergent and convergent evolution of fungal pathogenicity.</title>
        <authorList>
            <person name="Shang Y."/>
            <person name="Xiao G."/>
            <person name="Zheng P."/>
            <person name="Cen K."/>
            <person name="Zhan S."/>
            <person name="Wang C."/>
        </authorList>
    </citation>
    <scope>NUCLEOTIDE SEQUENCE [LARGE SCALE GENOMIC DNA]</scope>
    <source>
        <strain evidence="2 3">ARSEF 7405</strain>
    </source>
</reference>
<organism evidence="2 3">
    <name type="scientific">Ascosphaera apis ARSEF 7405</name>
    <dbReference type="NCBI Taxonomy" id="392613"/>
    <lineage>
        <taxon>Eukaryota</taxon>
        <taxon>Fungi</taxon>
        <taxon>Dikarya</taxon>
        <taxon>Ascomycota</taxon>
        <taxon>Pezizomycotina</taxon>
        <taxon>Eurotiomycetes</taxon>
        <taxon>Eurotiomycetidae</taxon>
        <taxon>Onygenales</taxon>
        <taxon>Ascosphaeraceae</taxon>
        <taxon>Ascosphaera</taxon>
    </lineage>
</organism>
<feature type="compositionally biased region" description="Polar residues" evidence="1">
    <location>
        <begin position="178"/>
        <end position="196"/>
    </location>
</feature>
<keyword evidence="3" id="KW-1185">Reference proteome</keyword>
<proteinExistence type="predicted"/>
<dbReference type="Proteomes" id="UP000242877">
    <property type="component" value="Unassembled WGS sequence"/>
</dbReference>
<feature type="region of interest" description="Disordered" evidence="1">
    <location>
        <begin position="239"/>
        <end position="272"/>
    </location>
</feature>
<feature type="region of interest" description="Disordered" evidence="1">
    <location>
        <begin position="103"/>
        <end position="196"/>
    </location>
</feature>
<evidence type="ECO:0000256" key="1">
    <source>
        <dbReference type="SAM" id="MobiDB-lite"/>
    </source>
</evidence>
<evidence type="ECO:0000313" key="2">
    <source>
        <dbReference type="EMBL" id="KZZ88265.1"/>
    </source>
</evidence>
<dbReference type="OrthoDB" id="5408144at2759"/>
<dbReference type="VEuPathDB" id="FungiDB:AAP_05086"/>
<feature type="compositionally biased region" description="Basic residues" evidence="1">
    <location>
        <begin position="14"/>
        <end position="24"/>
    </location>
</feature>
<name>A0A167W0N9_9EURO</name>
<sequence length="303" mass="33626">MPFREKLKAVFQFRSKHRSSKKKNKEPSPSAKETATTTTTTTPPRRPAIKVPKVKPYKPKYDKNGKPIPAVYKPHEIPRSKYRGPFDQAHLDRLAAYSFRLAQRERPRSAVSSFSPTATCTGSRRTSFATGHESLEGGQGEEDEEEESRVELSRPFSQPALDDFLRDESPTENDGADGQSSRPVSSPTFGTQDRSNVLCDNTDIVSYNTSATSITVHGVEYDYSYPGRGSYQITEGMKRTQTPMSGTGRSSVEVPESCSEQRRSKRPGSAVPDVITKSTALRANPMNDSVIFDQQHHSMALST</sequence>
<feature type="region of interest" description="Disordered" evidence="1">
    <location>
        <begin position="1"/>
        <end position="84"/>
    </location>
</feature>
<evidence type="ECO:0000313" key="3">
    <source>
        <dbReference type="Proteomes" id="UP000242877"/>
    </source>
</evidence>
<gene>
    <name evidence="2" type="ORF">AAP_05086</name>
</gene>
<dbReference type="EMBL" id="AZGZ01000027">
    <property type="protein sequence ID" value="KZZ88265.1"/>
    <property type="molecule type" value="Genomic_DNA"/>
</dbReference>
<feature type="compositionally biased region" description="Low complexity" evidence="1">
    <location>
        <begin position="27"/>
        <end position="43"/>
    </location>
</feature>
<feature type="compositionally biased region" description="Acidic residues" evidence="1">
    <location>
        <begin position="139"/>
        <end position="148"/>
    </location>
</feature>
<feature type="compositionally biased region" description="Polar residues" evidence="1">
    <location>
        <begin position="110"/>
        <end position="129"/>
    </location>
</feature>
<dbReference type="AlphaFoldDB" id="A0A167W0N9"/>
<accession>A0A167W0N9</accession>
<comment type="caution">
    <text evidence="2">The sequence shown here is derived from an EMBL/GenBank/DDBJ whole genome shotgun (WGS) entry which is preliminary data.</text>
</comment>
<protein>
    <submittedName>
        <fullName evidence="2">Uncharacterized protein</fullName>
    </submittedName>
</protein>
<feature type="compositionally biased region" description="Polar residues" evidence="1">
    <location>
        <begin position="239"/>
        <end position="250"/>
    </location>
</feature>